<sequence>MKLVRYAQAQLEKREVAELVGVHIQMILPWNDELKVLLLEYLSSSSTPWNVYSFSMLYYKTSSQRLILKGMKLAPYPTLFSPPTTIFSVLMSLCSSLDEPTTLLDLLGVPSLVTDQEAPASRPLNEKTDFKVDKIEVGMVYELPVKAMLPEDIVPPSGPSKGINHDNN</sequence>
<gene>
    <name evidence="1" type="ORF">OLEA9_A112614</name>
</gene>
<protein>
    <submittedName>
        <fullName evidence="1">Uncharacterized protein</fullName>
    </submittedName>
</protein>
<name>A0A8S0R3Z2_OLEEU</name>
<dbReference type="Gramene" id="OE9A112614T1">
    <property type="protein sequence ID" value="OE9A112614C1"/>
    <property type="gene ID" value="OE9A112614"/>
</dbReference>
<keyword evidence="2" id="KW-1185">Reference proteome</keyword>
<proteinExistence type="predicted"/>
<dbReference type="AlphaFoldDB" id="A0A8S0R3Z2"/>
<evidence type="ECO:0000313" key="1">
    <source>
        <dbReference type="EMBL" id="CAA2974132.1"/>
    </source>
</evidence>
<comment type="caution">
    <text evidence="1">The sequence shown here is derived from an EMBL/GenBank/DDBJ whole genome shotgun (WGS) entry which is preliminary data.</text>
</comment>
<organism evidence="1 2">
    <name type="scientific">Olea europaea subsp. europaea</name>
    <dbReference type="NCBI Taxonomy" id="158383"/>
    <lineage>
        <taxon>Eukaryota</taxon>
        <taxon>Viridiplantae</taxon>
        <taxon>Streptophyta</taxon>
        <taxon>Embryophyta</taxon>
        <taxon>Tracheophyta</taxon>
        <taxon>Spermatophyta</taxon>
        <taxon>Magnoliopsida</taxon>
        <taxon>eudicotyledons</taxon>
        <taxon>Gunneridae</taxon>
        <taxon>Pentapetalae</taxon>
        <taxon>asterids</taxon>
        <taxon>lamiids</taxon>
        <taxon>Lamiales</taxon>
        <taxon>Oleaceae</taxon>
        <taxon>Oleeae</taxon>
        <taxon>Olea</taxon>
    </lineage>
</organism>
<dbReference type="Proteomes" id="UP000594638">
    <property type="component" value="Unassembled WGS sequence"/>
</dbReference>
<accession>A0A8S0R3Z2</accession>
<reference evidence="1 2" key="1">
    <citation type="submission" date="2019-12" db="EMBL/GenBank/DDBJ databases">
        <authorList>
            <person name="Alioto T."/>
            <person name="Alioto T."/>
            <person name="Gomez Garrido J."/>
        </authorList>
    </citation>
    <scope>NUCLEOTIDE SEQUENCE [LARGE SCALE GENOMIC DNA]</scope>
</reference>
<dbReference type="EMBL" id="CACTIH010002146">
    <property type="protein sequence ID" value="CAA2974132.1"/>
    <property type="molecule type" value="Genomic_DNA"/>
</dbReference>
<evidence type="ECO:0000313" key="2">
    <source>
        <dbReference type="Proteomes" id="UP000594638"/>
    </source>
</evidence>